<dbReference type="InterPro" id="IPR011032">
    <property type="entry name" value="GroES-like_sf"/>
</dbReference>
<evidence type="ECO:0000256" key="1">
    <source>
        <dbReference type="ARBA" id="ARBA00001947"/>
    </source>
</evidence>
<dbReference type="PROSITE" id="PS00059">
    <property type="entry name" value="ADH_ZINC"/>
    <property type="match status" value="1"/>
</dbReference>
<comment type="cofactor">
    <cofactor evidence="1">
        <name>Zn(2+)</name>
        <dbReference type="ChEBI" id="CHEBI:29105"/>
    </cofactor>
</comment>
<keyword evidence="2" id="KW-0479">Metal-binding</keyword>
<dbReference type="InterPro" id="IPR013154">
    <property type="entry name" value="ADH-like_N"/>
</dbReference>
<dbReference type="OrthoDB" id="3941538at2759"/>
<dbReference type="GO" id="GO:0008270">
    <property type="term" value="F:zinc ion binding"/>
    <property type="evidence" value="ECO:0007669"/>
    <property type="project" value="InterPro"/>
</dbReference>
<dbReference type="SUPFAM" id="SSF50129">
    <property type="entry name" value="GroES-like"/>
    <property type="match status" value="1"/>
</dbReference>
<sequence length="448" mass="49019">MALSQAALAAEKTVGHGENSITAQDISNPAKDPSKLGDSSDTMLALAWMGKNKVEVVKAPKPKIIEDRDVILKVTGSTVCGSDLHLLHGTVVELEKGDILGHEFCGIVDEVGNSVRNVKKGDRVVASFQIACGECYFCKQKLSSQCEKTNSNTIENAMYGGRTAGMFGYSHFTGGFAGGQAEYVRVPCGDVNLLKLPDSVPDEKGLYLSDVLATSWNCCVDTGVKKGDVVAIWGAGPIGQMCVDFSFLLGAKRVIVIDSNWRLDFIKERYPKAETLDFTKLKRGESVASKLKELVDNRGPDVALECAAGEYAKGWAHYFEMLLGMETDTSEIINEMITSVRNFGRCGITGVYVGYTNHFNIGSLMERGIRLIGNGQAPVHLYWEKLLGMIERGEIDPLKMVTHRVRIEDLDKVYYKFENKDDGMQKIFVQTRFSAPSCGGSPSLTVYS</sequence>
<dbReference type="Gene3D" id="3.40.50.720">
    <property type="entry name" value="NAD(P)-binding Rossmann-like Domain"/>
    <property type="match status" value="1"/>
</dbReference>
<feature type="domain" description="Alcohol dehydrogenase-like N-terminal" evidence="6">
    <location>
        <begin position="67"/>
        <end position="197"/>
    </location>
</feature>
<dbReference type="HOGENOM" id="CLU_026673_11_3_1"/>
<evidence type="ECO:0000313" key="8">
    <source>
        <dbReference type="Proteomes" id="UP000053259"/>
    </source>
</evidence>
<dbReference type="PANTHER" id="PTHR42813">
    <property type="entry name" value="ZINC-TYPE ALCOHOL DEHYDROGENASE-LIKE"/>
    <property type="match status" value="1"/>
</dbReference>
<dbReference type="AlphaFoldDB" id="A0A0D1Y1G1"/>
<dbReference type="SUPFAM" id="SSF51735">
    <property type="entry name" value="NAD(P)-binding Rossmann-fold domains"/>
    <property type="match status" value="1"/>
</dbReference>
<keyword evidence="4" id="KW-0560">Oxidoreductase</keyword>
<dbReference type="RefSeq" id="XP_016218780.1">
    <property type="nucleotide sequence ID" value="XM_016353627.1"/>
</dbReference>
<feature type="region of interest" description="Disordered" evidence="5">
    <location>
        <begin position="18"/>
        <end position="38"/>
    </location>
</feature>
<dbReference type="EMBL" id="KN847530">
    <property type="protein sequence ID" value="KIW08911.1"/>
    <property type="molecule type" value="Genomic_DNA"/>
</dbReference>
<dbReference type="Gene3D" id="3.90.180.10">
    <property type="entry name" value="Medium-chain alcohol dehydrogenases, catalytic domain"/>
    <property type="match status" value="1"/>
</dbReference>
<dbReference type="PANTHER" id="PTHR42813:SF1">
    <property type="entry name" value="DEHYDROGENASE, PUTATIVE (AFU_ORTHOLOGUE AFUA_5G03930)-RELATED"/>
    <property type="match status" value="1"/>
</dbReference>
<dbReference type="STRING" id="253628.A0A0D1Y1G1"/>
<dbReference type="InParanoid" id="A0A0D1Y1G1"/>
<accession>A0A0D1Y1G1</accession>
<dbReference type="CDD" id="cd08283">
    <property type="entry name" value="FDH_like_1"/>
    <property type="match status" value="1"/>
</dbReference>
<dbReference type="InterPro" id="IPR036291">
    <property type="entry name" value="NAD(P)-bd_dom_sf"/>
</dbReference>
<dbReference type="InterPro" id="IPR002328">
    <property type="entry name" value="ADH_Zn_CS"/>
</dbReference>
<name>A0A0D1Y1G1_9PEZI</name>
<gene>
    <name evidence="7" type="ORF">PV09_00830</name>
</gene>
<organism evidence="7 8">
    <name type="scientific">Verruconis gallopava</name>
    <dbReference type="NCBI Taxonomy" id="253628"/>
    <lineage>
        <taxon>Eukaryota</taxon>
        <taxon>Fungi</taxon>
        <taxon>Dikarya</taxon>
        <taxon>Ascomycota</taxon>
        <taxon>Pezizomycotina</taxon>
        <taxon>Dothideomycetes</taxon>
        <taxon>Pleosporomycetidae</taxon>
        <taxon>Venturiales</taxon>
        <taxon>Sympoventuriaceae</taxon>
        <taxon>Verruconis</taxon>
    </lineage>
</organism>
<reference evidence="7 8" key="1">
    <citation type="submission" date="2015-01" db="EMBL/GenBank/DDBJ databases">
        <title>The Genome Sequence of Ochroconis gallopava CBS43764.</title>
        <authorList>
            <consortium name="The Broad Institute Genomics Platform"/>
            <person name="Cuomo C."/>
            <person name="de Hoog S."/>
            <person name="Gorbushina A."/>
            <person name="Stielow B."/>
            <person name="Teixiera M."/>
            <person name="Abouelleil A."/>
            <person name="Chapman S.B."/>
            <person name="Priest M."/>
            <person name="Young S.K."/>
            <person name="Wortman J."/>
            <person name="Nusbaum C."/>
            <person name="Birren B."/>
        </authorList>
    </citation>
    <scope>NUCLEOTIDE SEQUENCE [LARGE SCALE GENOMIC DNA]</scope>
    <source>
        <strain evidence="7 8">CBS 43764</strain>
    </source>
</reference>
<evidence type="ECO:0000256" key="2">
    <source>
        <dbReference type="ARBA" id="ARBA00022723"/>
    </source>
</evidence>
<evidence type="ECO:0000259" key="6">
    <source>
        <dbReference type="Pfam" id="PF08240"/>
    </source>
</evidence>
<evidence type="ECO:0000256" key="3">
    <source>
        <dbReference type="ARBA" id="ARBA00022833"/>
    </source>
</evidence>
<keyword evidence="8" id="KW-1185">Reference proteome</keyword>
<dbReference type="Pfam" id="PF08240">
    <property type="entry name" value="ADH_N"/>
    <property type="match status" value="1"/>
</dbReference>
<proteinExistence type="predicted"/>
<dbReference type="VEuPathDB" id="FungiDB:PV09_00830"/>
<evidence type="ECO:0000256" key="5">
    <source>
        <dbReference type="SAM" id="MobiDB-lite"/>
    </source>
</evidence>
<evidence type="ECO:0000256" key="4">
    <source>
        <dbReference type="ARBA" id="ARBA00023002"/>
    </source>
</evidence>
<keyword evidence="3" id="KW-0862">Zinc</keyword>
<dbReference type="Proteomes" id="UP000053259">
    <property type="component" value="Unassembled WGS sequence"/>
</dbReference>
<dbReference type="GO" id="GO:0016491">
    <property type="term" value="F:oxidoreductase activity"/>
    <property type="evidence" value="ECO:0007669"/>
    <property type="project" value="UniProtKB-KW"/>
</dbReference>
<protein>
    <recommendedName>
        <fullName evidence="6">Alcohol dehydrogenase-like N-terminal domain-containing protein</fullName>
    </recommendedName>
</protein>
<dbReference type="GeneID" id="27308803"/>
<evidence type="ECO:0000313" key="7">
    <source>
        <dbReference type="EMBL" id="KIW08911.1"/>
    </source>
</evidence>